<keyword evidence="3" id="KW-1185">Reference proteome</keyword>
<proteinExistence type="predicted"/>
<reference evidence="2 3" key="1">
    <citation type="submission" date="2014-02" db="EMBL/GenBank/DDBJ databases">
        <title>The genome sequence of Colletotrichum simmondsii CBS122122.</title>
        <authorList>
            <person name="Baroncelli R."/>
            <person name="Thon M.R."/>
        </authorList>
    </citation>
    <scope>NUCLEOTIDE SEQUENCE [LARGE SCALE GENOMIC DNA]</scope>
    <source>
        <strain evidence="2 3">CBS122122</strain>
    </source>
</reference>
<evidence type="ECO:0000256" key="1">
    <source>
        <dbReference type="SAM" id="MobiDB-lite"/>
    </source>
</evidence>
<comment type="caution">
    <text evidence="2">The sequence shown here is derived from an EMBL/GenBank/DDBJ whole genome shotgun (WGS) entry which is preliminary data.</text>
</comment>
<dbReference type="AlphaFoldDB" id="A0A135TUQ8"/>
<dbReference type="EMBL" id="JFBX01000054">
    <property type="protein sequence ID" value="KXH51883.1"/>
    <property type="molecule type" value="Genomic_DNA"/>
</dbReference>
<evidence type="ECO:0000313" key="3">
    <source>
        <dbReference type="Proteomes" id="UP000070328"/>
    </source>
</evidence>
<feature type="region of interest" description="Disordered" evidence="1">
    <location>
        <begin position="224"/>
        <end position="249"/>
    </location>
</feature>
<dbReference type="Proteomes" id="UP000070328">
    <property type="component" value="Unassembled WGS sequence"/>
</dbReference>
<evidence type="ECO:0000313" key="2">
    <source>
        <dbReference type="EMBL" id="KXH51883.1"/>
    </source>
</evidence>
<name>A0A135TUQ8_9PEZI</name>
<accession>A0A135TUQ8</accession>
<protein>
    <submittedName>
        <fullName evidence="2">Uncharacterized protein</fullName>
    </submittedName>
</protein>
<gene>
    <name evidence="2" type="ORF">CSIM01_10769</name>
</gene>
<sequence>MKAEPPPPPPPPSPPPSSLPVFFLFTYLAPSLVSLELFILSKSPTYSTQATIASSAIARRITWAKRSSMSSVAAQQGSAKSPALCRLVNKYAMPARMWKHGIHYFLELYHRREQVRDLSHAAQDIAASQTTMRLWSQRSIANLTPDVPLRDIRAVEKALITHPLVEEGRGGTGAANRLRDFEQDIDLALVSSEHAGSRERQESRIERKVDAVILVDQLIPRGAGAVDRQAQPNHSQTEVLRGTGAQFSK</sequence>
<organism evidence="2 3">
    <name type="scientific">Colletotrichum simmondsii</name>
    <dbReference type="NCBI Taxonomy" id="703756"/>
    <lineage>
        <taxon>Eukaryota</taxon>
        <taxon>Fungi</taxon>
        <taxon>Dikarya</taxon>
        <taxon>Ascomycota</taxon>
        <taxon>Pezizomycotina</taxon>
        <taxon>Sordariomycetes</taxon>
        <taxon>Hypocreomycetidae</taxon>
        <taxon>Glomerellales</taxon>
        <taxon>Glomerellaceae</taxon>
        <taxon>Colletotrichum</taxon>
        <taxon>Colletotrichum acutatum species complex</taxon>
    </lineage>
</organism>